<sequence length="1362" mass="139575">MRKKLGAILMTAVLVLSLWPIPATAIDAPVLTGASIWRSGAATAAVRFRSDQGGTCYYQITDSETPPADVVSGGTDGGAVTGDAATTLSLSGLTSGEQYVHIVVEDGGIVSSPLTVAMPCDYYYFENFEAYEADTYIASGDISPLAQKNSGTGSANQRVVADESGSGKMLLLASNDGWASDQQILLDSATLAASGGYVFEGDVYPLLDSGLQLRFSLADDLYQGNHEAGVFFNDGKITTATQVGAVDLKESYTAGQWYHVKIVAAPAGGTYAVYVDGELLSGTLPLPAGINRLAISAGNLAANTTAYYDNLKFYVEEAAPGVCAIGGTEYPDLASALAAAGGTDTIRLNSDVTYSSAIKANSKDVAIDLNGCALTISGVSEHALQAAGGYKLTISDVNGKGGTVSVTSNGAEKSAAYAVSGGDIVLEGTLSANFTGGSNQSIFGAYADGAGSTIQITGASSGHTAGIYAQNNASITVIGNVSGSYYGAYAAYDGSVHIVGDVSGSNALNPEYGGIAEVEGNITGASTAIRVSNIDGWNAPRVTVTGSVTGTSGTAINVGWAGIVEVTGAVNGNVYAAGMTATSPEITISGDISVSSGCGINIYYGGTVWVNGKILGASPYLKLDNLDIEQDDYVELTGSYYKYSNQTVDIPVPYAANTVYVEIPVSPSASGVGIAGTASVGQPLTGSYTYHAGSVASEGSSAFRWLRVSGVPSILGQPYLLYTTNNIAAVESSPSGPANPAQFTVTGPTHIAKIGNYHYGYAHTSGTISLMDTNSTVYGPWSTANEGGYWCVYPDAEVPAGTYTVVDSNPESWSFNLDSGNAGMTEIVGYTVISGATAQSYTLQTSDAGHCVLFEVIPEDASGNRGEAVRSGPFGPVEGEIDTDGDGIPDATDNAPLVPNPGQEDADGDGIGDVIDSNTVTIGTLSGGVITANPVTAVSGTTIHLTISPDSGKQLKAGTLKYNDGSDHAISGTSFVMPGIAVTVTAEFESTPFIGGGGGAVPADQGTKIAVSTADGTQSVAGMLTMANGGAQVVIKKGAFSQLDNTDKQVAVPVQAATVVFDKKAMDTIGAVPGAGDVAITARQVSEAELTEAERLIVGARPVYDFTVTTGGRTVSGFGGGYATISIPYKLLPGENPHAVVTWYLSDSGKLIGTKGRYDAAAGTVVFMTPHFSRFVVGHNLVTFSDVAEGAWYYDAVTFLAARGITTGTGGSAFSPDTALTRGQCIVMLLRALGIEPDSKAADNFSDAGNTYYTGYLAAAKRLGISNGAGENRFVPENQIARQEMFTLLYNAQNVLGLLPQGSSGKSLSDFADAGEIDFWAKEAMLRLVEAGSVDDSSGKLTPVGTTTRAQMAQVLYKLIGS</sequence>
<dbReference type="InterPro" id="IPR001119">
    <property type="entry name" value="SLH_dom"/>
</dbReference>
<dbReference type="SUPFAM" id="SSF49899">
    <property type="entry name" value="Concanavalin A-like lectins/glucanases"/>
    <property type="match status" value="1"/>
</dbReference>
<reference evidence="2" key="1">
    <citation type="submission" date="2019-08" db="EMBL/GenBank/DDBJ databases">
        <authorList>
            <person name="Kucharzyk K."/>
            <person name="Murdoch R.W."/>
            <person name="Higgins S."/>
            <person name="Loffler F."/>
        </authorList>
    </citation>
    <scope>NUCLEOTIDE SEQUENCE</scope>
</reference>
<gene>
    <name evidence="2" type="ORF">SDC9_51396</name>
</gene>
<dbReference type="SUPFAM" id="SSF103647">
    <property type="entry name" value="TSP type-3 repeat"/>
    <property type="match status" value="1"/>
</dbReference>
<protein>
    <recommendedName>
        <fullName evidence="1">SLH domain-containing protein</fullName>
    </recommendedName>
</protein>
<comment type="caution">
    <text evidence="2">The sequence shown here is derived from an EMBL/GenBank/DDBJ whole genome shotgun (WGS) entry which is preliminary data.</text>
</comment>
<feature type="domain" description="SLH" evidence="1">
    <location>
        <begin position="1180"/>
        <end position="1243"/>
    </location>
</feature>
<evidence type="ECO:0000259" key="1">
    <source>
        <dbReference type="PROSITE" id="PS51272"/>
    </source>
</evidence>
<proteinExistence type="predicted"/>
<dbReference type="Gene3D" id="4.10.1080.10">
    <property type="entry name" value="TSP type-3 repeat"/>
    <property type="match status" value="1"/>
</dbReference>
<accession>A0A644WNL6</accession>
<dbReference type="GO" id="GO:0005509">
    <property type="term" value="F:calcium ion binding"/>
    <property type="evidence" value="ECO:0007669"/>
    <property type="project" value="InterPro"/>
</dbReference>
<dbReference type="Pfam" id="PF18998">
    <property type="entry name" value="Flg_new_2"/>
    <property type="match status" value="1"/>
</dbReference>
<dbReference type="InterPro" id="IPR013320">
    <property type="entry name" value="ConA-like_dom_sf"/>
</dbReference>
<dbReference type="InterPro" id="IPR028974">
    <property type="entry name" value="TSP_type-3_rpt"/>
</dbReference>
<dbReference type="InterPro" id="IPR044060">
    <property type="entry name" value="Bacterial_rp_domain"/>
</dbReference>
<feature type="domain" description="SLH" evidence="1">
    <location>
        <begin position="1244"/>
        <end position="1303"/>
    </location>
</feature>
<dbReference type="Gene3D" id="2.60.120.200">
    <property type="match status" value="1"/>
</dbReference>
<feature type="domain" description="SLH" evidence="1">
    <location>
        <begin position="1308"/>
        <end position="1362"/>
    </location>
</feature>
<dbReference type="PROSITE" id="PS51272">
    <property type="entry name" value="SLH"/>
    <property type="match status" value="3"/>
</dbReference>
<dbReference type="Pfam" id="PF00395">
    <property type="entry name" value="SLH"/>
    <property type="match status" value="2"/>
</dbReference>
<evidence type="ECO:0000313" key="2">
    <source>
        <dbReference type="EMBL" id="MPM05111.1"/>
    </source>
</evidence>
<organism evidence="2">
    <name type="scientific">bioreactor metagenome</name>
    <dbReference type="NCBI Taxonomy" id="1076179"/>
    <lineage>
        <taxon>unclassified sequences</taxon>
        <taxon>metagenomes</taxon>
        <taxon>ecological metagenomes</taxon>
    </lineage>
</organism>
<dbReference type="EMBL" id="VSSQ01001101">
    <property type="protein sequence ID" value="MPM05111.1"/>
    <property type="molecule type" value="Genomic_DNA"/>
</dbReference>
<name>A0A644WNL6_9ZZZZ</name>